<keyword evidence="2" id="KW-1133">Transmembrane helix</keyword>
<organism evidence="3 5">
    <name type="scientific">Puccinia graminis f. sp. tritici</name>
    <dbReference type="NCBI Taxonomy" id="56615"/>
    <lineage>
        <taxon>Eukaryota</taxon>
        <taxon>Fungi</taxon>
        <taxon>Dikarya</taxon>
        <taxon>Basidiomycota</taxon>
        <taxon>Pucciniomycotina</taxon>
        <taxon>Pucciniomycetes</taxon>
        <taxon>Pucciniales</taxon>
        <taxon>Pucciniaceae</taxon>
        <taxon>Puccinia</taxon>
    </lineage>
</organism>
<keyword evidence="2" id="KW-0812">Transmembrane</keyword>
<dbReference type="Proteomes" id="UP000325313">
    <property type="component" value="Unassembled WGS sequence"/>
</dbReference>
<comment type="caution">
    <text evidence="3">The sequence shown here is derived from an EMBL/GenBank/DDBJ whole genome shotgun (WGS) entry which is preliminary data.</text>
</comment>
<accession>A0A5B0PB21</accession>
<feature type="region of interest" description="Disordered" evidence="1">
    <location>
        <begin position="1"/>
        <end position="39"/>
    </location>
</feature>
<keyword evidence="2" id="KW-0472">Membrane</keyword>
<dbReference type="EMBL" id="VDEP01000270">
    <property type="protein sequence ID" value="KAA1116764.1"/>
    <property type="molecule type" value="Genomic_DNA"/>
</dbReference>
<feature type="transmembrane region" description="Helical" evidence="2">
    <location>
        <begin position="82"/>
        <end position="101"/>
    </location>
</feature>
<gene>
    <name evidence="3" type="ORF">PGT21_032086</name>
    <name evidence="4" type="ORF">PGTUg99_015034</name>
</gene>
<evidence type="ECO:0000256" key="2">
    <source>
        <dbReference type="SAM" id="Phobius"/>
    </source>
</evidence>
<evidence type="ECO:0000313" key="4">
    <source>
        <dbReference type="EMBL" id="KAA1116764.1"/>
    </source>
</evidence>
<dbReference type="PANTHER" id="PTHR28008:SF1">
    <property type="entry name" value="DOMAIN PROTEIN, PUTATIVE (AFU_ORTHOLOGUE AFUA_3G10980)-RELATED"/>
    <property type="match status" value="1"/>
</dbReference>
<dbReference type="PANTHER" id="PTHR28008">
    <property type="entry name" value="DOMAIN PROTEIN, PUTATIVE (AFU_ORTHOLOGUE AFUA_3G10980)-RELATED"/>
    <property type="match status" value="1"/>
</dbReference>
<feature type="transmembrane region" description="Helical" evidence="2">
    <location>
        <begin position="113"/>
        <end position="129"/>
    </location>
</feature>
<evidence type="ECO:0000313" key="3">
    <source>
        <dbReference type="EMBL" id="KAA1098263.1"/>
    </source>
</evidence>
<evidence type="ECO:0000313" key="6">
    <source>
        <dbReference type="Proteomes" id="UP000325313"/>
    </source>
</evidence>
<dbReference type="Proteomes" id="UP000324748">
    <property type="component" value="Unassembled WGS sequence"/>
</dbReference>
<feature type="compositionally biased region" description="Polar residues" evidence="1">
    <location>
        <begin position="242"/>
        <end position="254"/>
    </location>
</feature>
<evidence type="ECO:0008006" key="7">
    <source>
        <dbReference type="Google" id="ProtNLM"/>
    </source>
</evidence>
<evidence type="ECO:0000256" key="1">
    <source>
        <dbReference type="SAM" id="MobiDB-lite"/>
    </source>
</evidence>
<name>A0A5B0PB21_PUCGR</name>
<dbReference type="OrthoDB" id="2499234at2759"/>
<dbReference type="AlphaFoldDB" id="A0A5B0PB21"/>
<protein>
    <recommendedName>
        <fullName evidence="7">VanZ-like domain-containing protein</fullName>
    </recommendedName>
</protein>
<evidence type="ECO:0000313" key="5">
    <source>
        <dbReference type="Proteomes" id="UP000324748"/>
    </source>
</evidence>
<feature type="region of interest" description="Disordered" evidence="1">
    <location>
        <begin position="213"/>
        <end position="254"/>
    </location>
</feature>
<dbReference type="EMBL" id="VSWC01000066">
    <property type="protein sequence ID" value="KAA1098263.1"/>
    <property type="molecule type" value="Genomic_DNA"/>
</dbReference>
<feature type="transmembrane region" description="Helical" evidence="2">
    <location>
        <begin position="141"/>
        <end position="161"/>
    </location>
</feature>
<keyword evidence="5" id="KW-1185">Reference proteome</keyword>
<feature type="compositionally biased region" description="Basic residues" evidence="1">
    <location>
        <begin position="24"/>
        <end position="39"/>
    </location>
</feature>
<proteinExistence type="predicted"/>
<reference evidence="5 6" key="1">
    <citation type="submission" date="2019-05" db="EMBL/GenBank/DDBJ databases">
        <title>Emergence of the Ug99 lineage of the wheat stem rust pathogen through somatic hybridization.</title>
        <authorList>
            <person name="Li F."/>
            <person name="Upadhyaya N.M."/>
            <person name="Sperschneider J."/>
            <person name="Matny O."/>
            <person name="Nguyen-Phuc H."/>
            <person name="Mago R."/>
            <person name="Raley C."/>
            <person name="Miller M.E."/>
            <person name="Silverstein K.A.T."/>
            <person name="Henningsen E."/>
            <person name="Hirsch C.D."/>
            <person name="Visser B."/>
            <person name="Pretorius Z.A."/>
            <person name="Steffenson B.J."/>
            <person name="Schwessinger B."/>
            <person name="Dodds P.N."/>
            <person name="Figueroa M."/>
        </authorList>
    </citation>
    <scope>NUCLEOTIDE SEQUENCE [LARGE SCALE GENOMIC DNA]</scope>
    <source>
        <strain evidence="3">21-0</strain>
        <strain evidence="4 6">Ug99</strain>
    </source>
</reference>
<sequence>MPISQNKLMPYSDNPSMIEEPAREHRRNPGTSTRKNRPSSRFKLGKFFQKWIMSSRHLKIPGQQQHVNLHDSARFPIKIRPAFCILTLINIILLAIVGFSRTSHSIIAIPKKLFHFFGFALITGLFYSIPDIEDSSKVIWYWNFFNEILTGIVCFFLGGFGSEFIQLFLPWKVFSWGDLLANELGCLAGYQLSRSLHRRYRNKLELSSLYEPLGAGGSSSRDLDLSSEHDEDEENLNDRQHASSNTLFGANNPELSNVWSDRLEEGHEYFRFEEDEE</sequence>